<feature type="region of interest" description="Disordered" evidence="1">
    <location>
        <begin position="1"/>
        <end position="30"/>
    </location>
</feature>
<dbReference type="InterPro" id="IPR043917">
    <property type="entry name" value="DUF5753"/>
</dbReference>
<organism evidence="3 4">
    <name type="scientific">Streptomyces zingiberis</name>
    <dbReference type="NCBI Taxonomy" id="2053010"/>
    <lineage>
        <taxon>Bacteria</taxon>
        <taxon>Bacillati</taxon>
        <taxon>Actinomycetota</taxon>
        <taxon>Actinomycetes</taxon>
        <taxon>Kitasatosporales</taxon>
        <taxon>Streptomycetaceae</taxon>
        <taxon>Streptomyces</taxon>
    </lineage>
</organism>
<evidence type="ECO:0000313" key="4">
    <source>
        <dbReference type="Proteomes" id="UP000695264"/>
    </source>
</evidence>
<protein>
    <submittedName>
        <fullName evidence="3">Helix-turn-helix domain-containing protein</fullName>
    </submittedName>
</protein>
<dbReference type="Gene3D" id="1.10.260.40">
    <property type="entry name" value="lambda repressor-like DNA-binding domains"/>
    <property type="match status" value="1"/>
</dbReference>
<dbReference type="SMART" id="SM00530">
    <property type="entry name" value="HTH_XRE"/>
    <property type="match status" value="1"/>
</dbReference>
<dbReference type="Pfam" id="PF13560">
    <property type="entry name" value="HTH_31"/>
    <property type="match status" value="1"/>
</dbReference>
<evidence type="ECO:0000313" key="3">
    <source>
        <dbReference type="EMBL" id="NJP99882.1"/>
    </source>
</evidence>
<accession>A0ABX1BUH8</accession>
<comment type="caution">
    <text evidence="3">The sequence shown here is derived from an EMBL/GenBank/DDBJ whole genome shotgun (WGS) entry which is preliminary data.</text>
</comment>
<dbReference type="PROSITE" id="PS50943">
    <property type="entry name" value="HTH_CROC1"/>
    <property type="match status" value="1"/>
</dbReference>
<dbReference type="Proteomes" id="UP000695264">
    <property type="component" value="Unassembled WGS sequence"/>
</dbReference>
<dbReference type="RefSeq" id="WP_168100692.1">
    <property type="nucleotide sequence ID" value="NZ_JAATEN010000003.1"/>
</dbReference>
<keyword evidence="4" id="KW-1185">Reference proteome</keyword>
<feature type="domain" description="HTH cro/C1-type" evidence="2">
    <location>
        <begin position="60"/>
        <end position="101"/>
    </location>
</feature>
<evidence type="ECO:0000259" key="2">
    <source>
        <dbReference type="PROSITE" id="PS50943"/>
    </source>
</evidence>
<dbReference type="CDD" id="cd00093">
    <property type="entry name" value="HTH_XRE"/>
    <property type="match status" value="1"/>
</dbReference>
<evidence type="ECO:0000256" key="1">
    <source>
        <dbReference type="SAM" id="MobiDB-lite"/>
    </source>
</evidence>
<name>A0ABX1BUH8_9ACTN</name>
<gene>
    <name evidence="3" type="ORF">HCK00_04835</name>
</gene>
<dbReference type="Pfam" id="PF19054">
    <property type="entry name" value="DUF5753"/>
    <property type="match status" value="1"/>
</dbReference>
<proteinExistence type="predicted"/>
<dbReference type="EMBL" id="JAATEN010000003">
    <property type="protein sequence ID" value="NJP99882.1"/>
    <property type="molecule type" value="Genomic_DNA"/>
</dbReference>
<sequence length="312" mass="35611">MHAHRRGGPVTHENHDETAHNGRDEERRWAEYTTDGADETRWDSLLGEDGAVLRAIGRQIKLWREGAGLKQAELGKAIGYGEDLVSSVERARRIPRPEFLKNADRVLAADGKIAAMAKDVAEARYPKKVRDLARIEDEAVELGSYSNHNVHGLLQTEEYARALFGMRRPVYDEEEIEQQVTARLARQQIFHRRPAPHLTFVQEEVTLRRPIGGRMVLRRQLEHLWEVAQLRNVAIQIMPTDREEHAGMAGELRVLKLRDGTTVGYWEAQLTTHLVSEPKEVQILEMRYGMLRAQALPPRESLAFIETVLGET</sequence>
<feature type="compositionally biased region" description="Basic and acidic residues" evidence="1">
    <location>
        <begin position="12"/>
        <end position="30"/>
    </location>
</feature>
<dbReference type="InterPro" id="IPR001387">
    <property type="entry name" value="Cro/C1-type_HTH"/>
</dbReference>
<reference evidence="3 4" key="1">
    <citation type="submission" date="2020-03" db="EMBL/GenBank/DDBJ databases">
        <title>WGS of actinomycetes isolated from Thailand.</title>
        <authorList>
            <person name="Thawai C."/>
        </authorList>
    </citation>
    <scope>NUCLEOTIDE SEQUENCE [LARGE SCALE GENOMIC DNA]</scope>
    <source>
        <strain evidence="3 4">PLAI 1-29</strain>
    </source>
</reference>
<dbReference type="SUPFAM" id="SSF47413">
    <property type="entry name" value="lambda repressor-like DNA-binding domains"/>
    <property type="match status" value="1"/>
</dbReference>
<dbReference type="InterPro" id="IPR010982">
    <property type="entry name" value="Lambda_DNA-bd_dom_sf"/>
</dbReference>